<sequence length="136" mass="15456">MPFINVHNLIDFISLSIVIVVYFNWIVCIEERTQVGVLHRQHGEVANRNINISSGLESHYISWSFEEAVGMDIVHLGGSHCSIESHDSRNSPLCIDTCKHIVEIAYVDLLEHEDGEGIEVSQFKTFSVDNRFIDTK</sequence>
<comment type="caution">
    <text evidence="2">The sequence shown here is derived from an EMBL/GenBank/DDBJ whole genome shotgun (WGS) entry which is preliminary data.</text>
</comment>
<feature type="transmembrane region" description="Helical" evidence="1">
    <location>
        <begin position="12"/>
        <end position="29"/>
    </location>
</feature>
<evidence type="ECO:0000256" key="1">
    <source>
        <dbReference type="SAM" id="Phobius"/>
    </source>
</evidence>
<reference evidence="2" key="1">
    <citation type="submission" date="2019-08" db="EMBL/GenBank/DDBJ databases">
        <authorList>
            <person name="Kucharzyk K."/>
            <person name="Murdoch R.W."/>
            <person name="Higgins S."/>
            <person name="Loffler F."/>
        </authorList>
    </citation>
    <scope>NUCLEOTIDE SEQUENCE</scope>
</reference>
<keyword evidence="1" id="KW-1133">Transmembrane helix</keyword>
<evidence type="ECO:0000313" key="2">
    <source>
        <dbReference type="EMBL" id="MPM58443.1"/>
    </source>
</evidence>
<accession>A0A645B5M7</accession>
<keyword evidence="1" id="KW-0812">Transmembrane</keyword>
<name>A0A645B5M7_9ZZZZ</name>
<keyword evidence="1" id="KW-0472">Membrane</keyword>
<dbReference type="AlphaFoldDB" id="A0A645B5M7"/>
<gene>
    <name evidence="2" type="ORF">SDC9_105274</name>
</gene>
<dbReference type="EMBL" id="VSSQ01016764">
    <property type="protein sequence ID" value="MPM58443.1"/>
    <property type="molecule type" value="Genomic_DNA"/>
</dbReference>
<proteinExistence type="predicted"/>
<protein>
    <submittedName>
        <fullName evidence="2">Uncharacterized protein</fullName>
    </submittedName>
</protein>
<organism evidence="2">
    <name type="scientific">bioreactor metagenome</name>
    <dbReference type="NCBI Taxonomy" id="1076179"/>
    <lineage>
        <taxon>unclassified sequences</taxon>
        <taxon>metagenomes</taxon>
        <taxon>ecological metagenomes</taxon>
    </lineage>
</organism>